<dbReference type="SMART" id="SM00895">
    <property type="entry name" value="FCD"/>
    <property type="match status" value="1"/>
</dbReference>
<keyword evidence="6" id="KW-0670">Pyruvate</keyword>
<dbReference type="Proteomes" id="UP001237448">
    <property type="component" value="Unassembled WGS sequence"/>
</dbReference>
<keyword evidence="3" id="KW-0804">Transcription</keyword>
<dbReference type="SUPFAM" id="SSF46785">
    <property type="entry name" value="Winged helix' DNA-binding domain"/>
    <property type="match status" value="1"/>
</dbReference>
<feature type="domain" description="HTH gntR-type" evidence="5">
    <location>
        <begin position="26"/>
        <end position="95"/>
    </location>
</feature>
<gene>
    <name evidence="6" type="ORF">J3R73_006288</name>
</gene>
<dbReference type="PANTHER" id="PTHR43537:SF5">
    <property type="entry name" value="UXU OPERON TRANSCRIPTIONAL REGULATOR"/>
    <property type="match status" value="1"/>
</dbReference>
<evidence type="ECO:0000256" key="2">
    <source>
        <dbReference type="ARBA" id="ARBA00023125"/>
    </source>
</evidence>
<dbReference type="Pfam" id="PF00392">
    <property type="entry name" value="GntR"/>
    <property type="match status" value="1"/>
</dbReference>
<reference evidence="6 7" key="1">
    <citation type="submission" date="2023-07" db="EMBL/GenBank/DDBJ databases">
        <title>Genomic Encyclopedia of Type Strains, Phase IV (KMG-IV): sequencing the most valuable type-strain genomes for metagenomic binning, comparative biology and taxonomic classification.</title>
        <authorList>
            <person name="Goeker M."/>
        </authorList>
    </citation>
    <scope>NUCLEOTIDE SEQUENCE [LARGE SCALE GENOMIC DNA]</scope>
    <source>
        <strain evidence="6 7">DSM 5896</strain>
    </source>
</reference>
<sequence>MGHDEKADMAVPMAEDGSKDRRDYAVGVTRTTVTRLQEMIRDGRLRPGDALPPQRDLAEDLKISRATLREALSILATIGQIVARPGGRGFIVNTEDAISTPSWRFAARYSPREVYQFRYIVESYAAELAAIGHTEQDVEELRESVEAFRAATRANDLAAYAQADFEFHQIMLRISRNKLLVDMHQTFASVLFESQRLATAQRGNLWNAVNEHERILEAVAMSDPEGASYYMRKHISMAGSRAGLPVTELP</sequence>
<dbReference type="PRINTS" id="PR00035">
    <property type="entry name" value="HTHGNTR"/>
</dbReference>
<dbReference type="SUPFAM" id="SSF48008">
    <property type="entry name" value="GntR ligand-binding domain-like"/>
    <property type="match status" value="1"/>
</dbReference>
<dbReference type="SMART" id="SM00345">
    <property type="entry name" value="HTH_GNTR"/>
    <property type="match status" value="1"/>
</dbReference>
<proteinExistence type="predicted"/>
<organism evidence="6 7">
    <name type="scientific">Labrys monachus</name>
    <dbReference type="NCBI Taxonomy" id="217067"/>
    <lineage>
        <taxon>Bacteria</taxon>
        <taxon>Pseudomonadati</taxon>
        <taxon>Pseudomonadota</taxon>
        <taxon>Alphaproteobacteria</taxon>
        <taxon>Hyphomicrobiales</taxon>
        <taxon>Xanthobacteraceae</taxon>
        <taxon>Labrys</taxon>
    </lineage>
</organism>
<evidence type="ECO:0000256" key="1">
    <source>
        <dbReference type="ARBA" id="ARBA00023015"/>
    </source>
</evidence>
<evidence type="ECO:0000313" key="7">
    <source>
        <dbReference type="Proteomes" id="UP001237448"/>
    </source>
</evidence>
<dbReference type="PROSITE" id="PS50949">
    <property type="entry name" value="HTH_GNTR"/>
    <property type="match status" value="1"/>
</dbReference>
<evidence type="ECO:0000256" key="3">
    <source>
        <dbReference type="ARBA" id="ARBA00023163"/>
    </source>
</evidence>
<dbReference type="InterPro" id="IPR036388">
    <property type="entry name" value="WH-like_DNA-bd_sf"/>
</dbReference>
<protein>
    <submittedName>
        <fullName evidence="6">GntR family transcriptional repressor for pyruvate dehydrogenase complex</fullName>
    </submittedName>
</protein>
<dbReference type="EMBL" id="JAUSVK010000001">
    <property type="protein sequence ID" value="MDQ0396496.1"/>
    <property type="molecule type" value="Genomic_DNA"/>
</dbReference>
<dbReference type="InterPro" id="IPR008920">
    <property type="entry name" value="TF_FadR/GntR_C"/>
</dbReference>
<dbReference type="InterPro" id="IPR036390">
    <property type="entry name" value="WH_DNA-bd_sf"/>
</dbReference>
<evidence type="ECO:0000256" key="4">
    <source>
        <dbReference type="SAM" id="MobiDB-lite"/>
    </source>
</evidence>
<evidence type="ECO:0000313" key="6">
    <source>
        <dbReference type="EMBL" id="MDQ0396496.1"/>
    </source>
</evidence>
<name>A0ABU0FPW2_9HYPH</name>
<accession>A0ABU0FPW2</accession>
<dbReference type="Pfam" id="PF07729">
    <property type="entry name" value="FCD"/>
    <property type="match status" value="1"/>
</dbReference>
<dbReference type="Gene3D" id="1.10.10.10">
    <property type="entry name" value="Winged helix-like DNA-binding domain superfamily/Winged helix DNA-binding domain"/>
    <property type="match status" value="1"/>
</dbReference>
<dbReference type="PANTHER" id="PTHR43537">
    <property type="entry name" value="TRANSCRIPTIONAL REGULATOR, GNTR FAMILY"/>
    <property type="match status" value="1"/>
</dbReference>
<feature type="region of interest" description="Disordered" evidence="4">
    <location>
        <begin position="1"/>
        <end position="20"/>
    </location>
</feature>
<dbReference type="InterPro" id="IPR000524">
    <property type="entry name" value="Tscrpt_reg_HTH_GntR"/>
</dbReference>
<evidence type="ECO:0000259" key="5">
    <source>
        <dbReference type="PROSITE" id="PS50949"/>
    </source>
</evidence>
<dbReference type="RefSeq" id="WP_307436871.1">
    <property type="nucleotide sequence ID" value="NZ_JAUSVK010000001.1"/>
</dbReference>
<dbReference type="InterPro" id="IPR011711">
    <property type="entry name" value="GntR_C"/>
</dbReference>
<keyword evidence="2" id="KW-0238">DNA-binding</keyword>
<dbReference type="Gene3D" id="1.20.120.530">
    <property type="entry name" value="GntR ligand-binding domain-like"/>
    <property type="match status" value="1"/>
</dbReference>
<comment type="caution">
    <text evidence="6">The sequence shown here is derived from an EMBL/GenBank/DDBJ whole genome shotgun (WGS) entry which is preliminary data.</text>
</comment>
<keyword evidence="1" id="KW-0805">Transcription regulation</keyword>
<dbReference type="CDD" id="cd07377">
    <property type="entry name" value="WHTH_GntR"/>
    <property type="match status" value="1"/>
</dbReference>
<keyword evidence="7" id="KW-1185">Reference proteome</keyword>